<reference evidence="1" key="1">
    <citation type="submission" date="2014-09" db="EMBL/GenBank/DDBJ databases">
        <authorList>
            <person name="Magalhaes I.L.F."/>
            <person name="Oliveira U."/>
            <person name="Santos F.R."/>
            <person name="Vidigal T.H.D.A."/>
            <person name="Brescovit A.D."/>
            <person name="Santos A.J."/>
        </authorList>
    </citation>
    <scope>NUCLEOTIDE SEQUENCE</scope>
    <source>
        <tissue evidence="1">Shoot tissue taken approximately 20 cm above the soil surface</tissue>
    </source>
</reference>
<organism evidence="1">
    <name type="scientific">Arundo donax</name>
    <name type="common">Giant reed</name>
    <name type="synonym">Donax arundinaceus</name>
    <dbReference type="NCBI Taxonomy" id="35708"/>
    <lineage>
        <taxon>Eukaryota</taxon>
        <taxon>Viridiplantae</taxon>
        <taxon>Streptophyta</taxon>
        <taxon>Embryophyta</taxon>
        <taxon>Tracheophyta</taxon>
        <taxon>Spermatophyta</taxon>
        <taxon>Magnoliopsida</taxon>
        <taxon>Liliopsida</taxon>
        <taxon>Poales</taxon>
        <taxon>Poaceae</taxon>
        <taxon>PACMAD clade</taxon>
        <taxon>Arundinoideae</taxon>
        <taxon>Arundineae</taxon>
        <taxon>Arundo</taxon>
    </lineage>
</organism>
<evidence type="ECO:0000313" key="1">
    <source>
        <dbReference type="EMBL" id="JAE38813.1"/>
    </source>
</evidence>
<sequence>MLFQIFTRIYYQPKLLITGNRWVCR</sequence>
<accession>A0A0A9I0V5</accession>
<reference evidence="1" key="2">
    <citation type="journal article" date="2015" name="Data Brief">
        <title>Shoot transcriptome of the giant reed, Arundo donax.</title>
        <authorList>
            <person name="Barrero R.A."/>
            <person name="Guerrero F.D."/>
            <person name="Moolhuijzen P."/>
            <person name="Goolsby J.A."/>
            <person name="Tidwell J."/>
            <person name="Bellgard S.E."/>
            <person name="Bellgard M.I."/>
        </authorList>
    </citation>
    <scope>NUCLEOTIDE SEQUENCE</scope>
    <source>
        <tissue evidence="1">Shoot tissue taken approximately 20 cm above the soil surface</tissue>
    </source>
</reference>
<protein>
    <submittedName>
        <fullName evidence="1">Uncharacterized protein</fullName>
    </submittedName>
</protein>
<proteinExistence type="predicted"/>
<name>A0A0A9I0V5_ARUDO</name>
<dbReference type="AlphaFoldDB" id="A0A0A9I0V5"/>
<dbReference type="EMBL" id="GBRH01159083">
    <property type="protein sequence ID" value="JAE38813.1"/>
    <property type="molecule type" value="Transcribed_RNA"/>
</dbReference>